<keyword evidence="1" id="KW-0175">Coiled coil</keyword>
<accession>A0AAU9RCB7</accession>
<organism evidence="3 4">
    <name type="scientific">Thlaspi arvense</name>
    <name type="common">Field penny-cress</name>
    <dbReference type="NCBI Taxonomy" id="13288"/>
    <lineage>
        <taxon>Eukaryota</taxon>
        <taxon>Viridiplantae</taxon>
        <taxon>Streptophyta</taxon>
        <taxon>Embryophyta</taxon>
        <taxon>Tracheophyta</taxon>
        <taxon>Spermatophyta</taxon>
        <taxon>Magnoliopsida</taxon>
        <taxon>eudicotyledons</taxon>
        <taxon>Gunneridae</taxon>
        <taxon>Pentapetalae</taxon>
        <taxon>rosids</taxon>
        <taxon>malvids</taxon>
        <taxon>Brassicales</taxon>
        <taxon>Brassicaceae</taxon>
        <taxon>Thlaspideae</taxon>
        <taxon>Thlaspi</taxon>
    </lineage>
</organism>
<sequence length="729" mass="80798">MWSVSVSKEQDSKLHMFYLLTLVLTLFYFCNQYKCIINQPLILSLSPLMTVKTCKAEPVKWEASLRSSTTTKQDGKPSLVSPSSSSSLKASRSAFASPKTSRRVASPAAHTEVTKISSSSSDSSKWTGNFILMVELRRKIIAFRGIIDLPPLTGYLSLTNLLDHFYDALKSIGDSWIDDHEWIIKSKYKNSSLRKNLSDRLVEKVLSALDGLIKGMNERLNITEKGTEEKEEKVTTPPQSKAPLSPPKSDTKQPITPRTVLTPPGDISISVSNLPRNLRMQALVKLSPIDVKRLAIQNMCQKEAQSNSGGGDGDGDNESVKEKKSETKKMEKAKEAVLEVKDSEKNETDDKNHSKVPEKSETVPATLAPGNAAVPPPQPAVKGPSAPPPPPPKNAVLPPPPPLPVAAGRGSGAPPPPPFRLGAKKAAGKLKRSTQLRDLYNLLKDKIEGKDPQTPRGFAGGSKGGAESAPAREKESKGMADALAEITKKSAYFQQIEADVQMYMKAIDQLKTEIYNFQSKDMTELQNFHQYVESVLKNLTDETQVLKRCNEFPQSKLEAIRMAAAMYSKLQGMAKELKNWKIESPGNKLFDKTELNFKKASHWNTDFTLIKTEIEAIERIKVEEEKKFKSHNIHFDFSILVHIKESMVDVSSGCMELALKEKREAKMATHSAESRDAKPSMTKNKAAGSAKSLWRAFQFAYKVYTFAGGHDDRADQLTRELGDEIKRIL</sequence>
<name>A0AAU9RCB7_THLAR</name>
<evidence type="ECO:0000313" key="4">
    <source>
        <dbReference type="Proteomes" id="UP000836841"/>
    </source>
</evidence>
<dbReference type="EMBL" id="OU466857">
    <property type="protein sequence ID" value="CAH2038310.1"/>
    <property type="molecule type" value="Genomic_DNA"/>
</dbReference>
<evidence type="ECO:0000256" key="1">
    <source>
        <dbReference type="ARBA" id="ARBA00023054"/>
    </source>
</evidence>
<protein>
    <recommendedName>
        <fullName evidence="5">Hydroxyproline-rich glycoprotein family protein</fullName>
    </recommendedName>
</protein>
<feature type="region of interest" description="Disordered" evidence="2">
    <location>
        <begin position="444"/>
        <end position="476"/>
    </location>
</feature>
<feature type="compositionally biased region" description="Basic residues" evidence="2">
    <location>
        <begin position="422"/>
        <end position="432"/>
    </location>
</feature>
<feature type="region of interest" description="Disordered" evidence="2">
    <location>
        <begin position="66"/>
        <end position="123"/>
    </location>
</feature>
<dbReference type="PANTHER" id="PTHR31342">
    <property type="entry name" value="PROTEIN CHUP1, CHLOROPLASTIC"/>
    <property type="match status" value="1"/>
</dbReference>
<keyword evidence="4" id="KW-1185">Reference proteome</keyword>
<evidence type="ECO:0000256" key="2">
    <source>
        <dbReference type="SAM" id="MobiDB-lite"/>
    </source>
</evidence>
<proteinExistence type="predicted"/>
<evidence type="ECO:0000313" key="3">
    <source>
        <dbReference type="EMBL" id="CAH2038310.1"/>
    </source>
</evidence>
<feature type="compositionally biased region" description="Basic and acidic residues" evidence="2">
    <location>
        <begin position="221"/>
        <end position="234"/>
    </location>
</feature>
<feature type="region of interest" description="Disordered" evidence="2">
    <location>
        <begin position="302"/>
        <end position="432"/>
    </location>
</feature>
<dbReference type="InterPro" id="IPR040265">
    <property type="entry name" value="CHUP1/IPGA1-like"/>
</dbReference>
<dbReference type="AlphaFoldDB" id="A0AAU9RCB7"/>
<feature type="compositionally biased region" description="Basic and acidic residues" evidence="2">
    <location>
        <begin position="444"/>
        <end position="453"/>
    </location>
</feature>
<dbReference type="Proteomes" id="UP000836841">
    <property type="component" value="Chromosome 1"/>
</dbReference>
<evidence type="ECO:0008006" key="5">
    <source>
        <dbReference type="Google" id="ProtNLM"/>
    </source>
</evidence>
<gene>
    <name evidence="3" type="ORF">TAV2_LOCUS2814</name>
</gene>
<feature type="compositionally biased region" description="Basic and acidic residues" evidence="2">
    <location>
        <begin position="318"/>
        <end position="361"/>
    </location>
</feature>
<dbReference type="PANTHER" id="PTHR31342:SF39">
    <property type="entry name" value="HYDROXYPROLINE-RICH GLYCOPROTEIN FAMILY PROTEIN"/>
    <property type="match status" value="1"/>
</dbReference>
<reference evidence="3 4" key="1">
    <citation type="submission" date="2022-03" db="EMBL/GenBank/DDBJ databases">
        <authorList>
            <person name="Nunn A."/>
            <person name="Chopra R."/>
            <person name="Nunn A."/>
            <person name="Contreras Garrido A."/>
        </authorList>
    </citation>
    <scope>NUCLEOTIDE SEQUENCE [LARGE SCALE GENOMIC DNA]</scope>
</reference>
<feature type="region of interest" description="Disordered" evidence="2">
    <location>
        <begin position="220"/>
        <end position="268"/>
    </location>
</feature>
<feature type="compositionally biased region" description="Low complexity" evidence="2">
    <location>
        <begin position="76"/>
        <end position="97"/>
    </location>
</feature>
<feature type="compositionally biased region" description="Pro residues" evidence="2">
    <location>
        <begin position="374"/>
        <end position="404"/>
    </location>
</feature>